<dbReference type="PANTHER" id="PTHR12064">
    <property type="entry name" value="METAL TRANSPORTER CNNM"/>
    <property type="match status" value="1"/>
</dbReference>
<protein>
    <submittedName>
        <fullName evidence="12">Mam3 protein</fullName>
    </submittedName>
</protein>
<comment type="subcellular location">
    <subcellularLocation>
        <location evidence="1">Membrane</location>
        <topology evidence="1">Multi-pass membrane protein</topology>
    </subcellularLocation>
</comment>
<dbReference type="AlphaFoldDB" id="A0AAV5RBD0"/>
<dbReference type="FunFam" id="3.10.580.10:FF:000006">
    <property type="entry name" value="DUF21 and CBS domain protein"/>
    <property type="match status" value="1"/>
</dbReference>
<evidence type="ECO:0000256" key="4">
    <source>
        <dbReference type="ARBA" id="ARBA00022989"/>
    </source>
</evidence>
<dbReference type="CDD" id="cd04590">
    <property type="entry name" value="CBS_pair_CorC_HlyC_assoc"/>
    <property type="match status" value="1"/>
</dbReference>
<evidence type="ECO:0000256" key="1">
    <source>
        <dbReference type="ARBA" id="ARBA00004141"/>
    </source>
</evidence>
<comment type="caution">
    <text evidence="12">The sequence shown here is derived from an EMBL/GenBank/DDBJ whole genome shotgun (WGS) entry which is preliminary data.</text>
</comment>
<evidence type="ECO:0000256" key="3">
    <source>
        <dbReference type="ARBA" id="ARBA00022737"/>
    </source>
</evidence>
<dbReference type="PANTHER" id="PTHR12064:SF97">
    <property type="entry name" value="METAL TRANSPORTER CNNM-5"/>
    <property type="match status" value="1"/>
</dbReference>
<reference evidence="12 13" key="1">
    <citation type="journal article" date="2023" name="Elife">
        <title>Identification of key yeast species and microbe-microbe interactions impacting larval growth of Drosophila in the wild.</title>
        <authorList>
            <person name="Mure A."/>
            <person name="Sugiura Y."/>
            <person name="Maeda R."/>
            <person name="Honda K."/>
            <person name="Sakurai N."/>
            <person name="Takahashi Y."/>
            <person name="Watada M."/>
            <person name="Katoh T."/>
            <person name="Gotoh A."/>
            <person name="Gotoh Y."/>
            <person name="Taniguchi I."/>
            <person name="Nakamura K."/>
            <person name="Hayashi T."/>
            <person name="Katayama T."/>
            <person name="Uemura T."/>
            <person name="Hattori Y."/>
        </authorList>
    </citation>
    <scope>NUCLEOTIDE SEQUENCE [LARGE SCALE GENOMIC DNA]</scope>
    <source>
        <strain evidence="12 13">PK-24</strain>
    </source>
</reference>
<feature type="compositionally biased region" description="Basic and acidic residues" evidence="8">
    <location>
        <begin position="549"/>
        <end position="562"/>
    </location>
</feature>
<evidence type="ECO:0000256" key="7">
    <source>
        <dbReference type="PROSITE-ProRule" id="PRU01193"/>
    </source>
</evidence>
<dbReference type="Pfam" id="PF01595">
    <property type="entry name" value="CNNM"/>
    <property type="match status" value="1"/>
</dbReference>
<proteinExistence type="predicted"/>
<dbReference type="EMBL" id="BTGB01000009">
    <property type="protein sequence ID" value="GMM48600.1"/>
    <property type="molecule type" value="Genomic_DNA"/>
</dbReference>
<keyword evidence="13" id="KW-1185">Reference proteome</keyword>
<organism evidence="12 13">
    <name type="scientific">Pichia kluyveri</name>
    <name type="common">Yeast</name>
    <dbReference type="NCBI Taxonomy" id="36015"/>
    <lineage>
        <taxon>Eukaryota</taxon>
        <taxon>Fungi</taxon>
        <taxon>Dikarya</taxon>
        <taxon>Ascomycota</taxon>
        <taxon>Saccharomycotina</taxon>
        <taxon>Pichiomycetes</taxon>
        <taxon>Pichiales</taxon>
        <taxon>Pichiaceae</taxon>
        <taxon>Pichia</taxon>
    </lineage>
</organism>
<dbReference type="InterPro" id="IPR045095">
    <property type="entry name" value="ACDP"/>
</dbReference>
<dbReference type="InterPro" id="IPR002550">
    <property type="entry name" value="CNNM"/>
</dbReference>
<evidence type="ECO:0000259" key="10">
    <source>
        <dbReference type="PROSITE" id="PS51371"/>
    </source>
</evidence>
<dbReference type="SUPFAM" id="SSF54631">
    <property type="entry name" value="CBS-domain pair"/>
    <property type="match status" value="1"/>
</dbReference>
<evidence type="ECO:0000256" key="2">
    <source>
        <dbReference type="ARBA" id="ARBA00022692"/>
    </source>
</evidence>
<feature type="transmembrane region" description="Helical" evidence="9">
    <location>
        <begin position="64"/>
        <end position="88"/>
    </location>
</feature>
<dbReference type="GO" id="GO:0030026">
    <property type="term" value="P:intracellular manganese ion homeostasis"/>
    <property type="evidence" value="ECO:0007669"/>
    <property type="project" value="TreeGrafter"/>
</dbReference>
<feature type="compositionally biased region" description="Low complexity" evidence="8">
    <location>
        <begin position="533"/>
        <end position="542"/>
    </location>
</feature>
<keyword evidence="4 7" id="KW-1133">Transmembrane helix</keyword>
<evidence type="ECO:0000256" key="6">
    <source>
        <dbReference type="PROSITE-ProRule" id="PRU00703"/>
    </source>
</evidence>
<feature type="region of interest" description="Disordered" evidence="8">
    <location>
        <begin position="486"/>
        <end position="562"/>
    </location>
</feature>
<evidence type="ECO:0000313" key="13">
    <source>
        <dbReference type="Proteomes" id="UP001378960"/>
    </source>
</evidence>
<feature type="compositionally biased region" description="Polar residues" evidence="8">
    <location>
        <begin position="491"/>
        <end position="517"/>
    </location>
</feature>
<dbReference type="PROSITE" id="PS51371">
    <property type="entry name" value="CBS"/>
    <property type="match status" value="1"/>
</dbReference>
<dbReference type="InterPro" id="IPR000644">
    <property type="entry name" value="CBS_dom"/>
</dbReference>
<dbReference type="InterPro" id="IPR046342">
    <property type="entry name" value="CBS_dom_sf"/>
</dbReference>
<evidence type="ECO:0000256" key="8">
    <source>
        <dbReference type="SAM" id="MobiDB-lite"/>
    </source>
</evidence>
<feature type="domain" description="CNNM transmembrane" evidence="11">
    <location>
        <begin position="60"/>
        <end position="243"/>
    </location>
</feature>
<feature type="transmembrane region" description="Helical" evidence="9">
    <location>
        <begin position="147"/>
        <end position="165"/>
    </location>
</feature>
<dbReference type="Gene3D" id="3.10.580.10">
    <property type="entry name" value="CBS-domain"/>
    <property type="match status" value="1"/>
</dbReference>
<feature type="domain" description="CBS" evidence="10">
    <location>
        <begin position="324"/>
        <end position="389"/>
    </location>
</feature>
<feature type="transmembrane region" description="Helical" evidence="9">
    <location>
        <begin position="177"/>
        <end position="197"/>
    </location>
</feature>
<dbReference type="PROSITE" id="PS51846">
    <property type="entry name" value="CNNM"/>
    <property type="match status" value="1"/>
</dbReference>
<evidence type="ECO:0000313" key="12">
    <source>
        <dbReference type="EMBL" id="GMM48600.1"/>
    </source>
</evidence>
<evidence type="ECO:0000256" key="5">
    <source>
        <dbReference type="ARBA" id="ARBA00023136"/>
    </source>
</evidence>
<keyword evidence="5 7" id="KW-0472">Membrane</keyword>
<evidence type="ECO:0000259" key="11">
    <source>
        <dbReference type="PROSITE" id="PS51846"/>
    </source>
</evidence>
<dbReference type="GO" id="GO:0005737">
    <property type="term" value="C:cytoplasm"/>
    <property type="evidence" value="ECO:0007669"/>
    <property type="project" value="TreeGrafter"/>
</dbReference>
<dbReference type="Proteomes" id="UP001378960">
    <property type="component" value="Unassembled WGS sequence"/>
</dbReference>
<name>A0AAV5RBD0_PICKL</name>
<evidence type="ECO:0000256" key="9">
    <source>
        <dbReference type="SAM" id="Phobius"/>
    </source>
</evidence>
<keyword evidence="2 7" id="KW-0812">Transmembrane</keyword>
<accession>A0AAV5RBD0</accession>
<keyword evidence="3" id="KW-0677">Repeat</keyword>
<dbReference type="GO" id="GO:0016020">
    <property type="term" value="C:membrane"/>
    <property type="evidence" value="ECO:0007669"/>
    <property type="project" value="UniProtKB-SubCell"/>
</dbReference>
<dbReference type="GO" id="GO:0010960">
    <property type="term" value="P:magnesium ion homeostasis"/>
    <property type="evidence" value="ECO:0007669"/>
    <property type="project" value="InterPro"/>
</dbReference>
<gene>
    <name evidence="12" type="ORF">DAPK24_051980</name>
</gene>
<dbReference type="InterPro" id="IPR044751">
    <property type="entry name" value="Ion_transp-like_CBS"/>
</dbReference>
<sequence length="680" mass="75422">MPPNRSSQSQIIKLFWSIYPVISNAIPVELHPIKKLLSNNTITDDINDSCMNVTKQIPLTQSQLYIYAITSSILVLLGGVFAGLTLGLMGQDEVYLKVISSSGTENEKKCSNKVLALLSRGKHWLLVTLLLSNVITNETLPVILDRLLGGGFAAVFSSTIAIVIFGEIIPQSICVRYGLELGAFFAPYVLILMYIMYPIAYPIAKLLDYLLGEDHGTFYRKNGLKSLVNLHHTMGTERLNLDEVTIINAVLDLKAKPVCDIMTPIEKVYTLPSDKILDEKTVEEIFNAGFSRIPIHFPGEPYNYVGMLLVRILISYDPEDELPISSFPLATLPETSLNTSCLNILNYFQEGKSHMVVVSESPGKDSGAIGVVTLEDVIEELIGEEIVDETDVYIDVNKNIKREIPGPLSKRNVTSYLHNLYKSTSKTSITSTETINSHNLNGQAYISKDNYNKSKSKNSFAKTLQGIKPSNLASDPLKTNNNHITIKKQPQLLTSPNNKPLTNLQKSFTNNSERSSLSPPPDMIPNYGGLETINNKNDNNKNNSKHNKHNNDNDDDNHTIIDKNIDVDDNDHQIHNSEASALIQGIYNNASRHTSRCDSPDDCHVGSPNDPNDPLKKVKKSFLNNTYGIPVPKQSNQLFNNIDHDNEPRSGSTGGILVEDNIVSVKGVNKTIIHDGTWRE</sequence>
<keyword evidence="6" id="KW-0129">CBS domain</keyword>